<dbReference type="Pfam" id="PF13004">
    <property type="entry name" value="BACON"/>
    <property type="match status" value="2"/>
</dbReference>
<feature type="domain" description="BACON" evidence="2">
    <location>
        <begin position="164"/>
        <end position="212"/>
    </location>
</feature>
<dbReference type="CDD" id="cd14948">
    <property type="entry name" value="BACON"/>
    <property type="match status" value="1"/>
</dbReference>
<feature type="domain" description="BACON" evidence="2">
    <location>
        <begin position="67"/>
        <end position="126"/>
    </location>
</feature>
<dbReference type="InterPro" id="IPR032627">
    <property type="entry name" value="DUF4876"/>
</dbReference>
<organism evidence="3 4">
    <name type="scientific">Candidatus Cryptobacteroides intestinigallinarum</name>
    <dbReference type="NCBI Taxonomy" id="2840767"/>
    <lineage>
        <taxon>Bacteria</taxon>
        <taxon>Pseudomonadati</taxon>
        <taxon>Bacteroidota</taxon>
        <taxon>Bacteroidia</taxon>
        <taxon>Bacteroidales</taxon>
        <taxon>Candidatus Cryptobacteroides</taxon>
    </lineage>
</organism>
<dbReference type="Gene3D" id="2.60.40.10">
    <property type="entry name" value="Immunoglobulins"/>
    <property type="match status" value="2"/>
</dbReference>
<sequence>MKTNNLFQSLRSIALLMMAAGPIIGCTNDEVLDFLTIETLSQSGGKDFTLPLKGGAQTVSFKASGEWTVTTDDQTWYTVTPTNGNGDATITITADPFDAYSAPSFSRVALITLTCGSVQEQFSIMQSDPSASEDPVSSTVKSRARGGEMTVEIPEALAYSVVVNDDWLTASADAGVLTLNLTRNTGSENRETVVKVMSSNGENEIASVGITQSWRNVEPGELLIEEIYFTGTPLPSTGKTNTKNTDQYFLITNNTDELLYADGLLIIESKNPNAGSTWKEFTEPIIDEYCEAGVVMCIPGSGIDNPLEPGESLVIASNGINFKEGYSGESGTTVEMNPDGLDLSKADYEWYTKSTNSTIDIDIPEVPNVDMWFCYTLSILNLHDRGFQSYAIAMPPATMTKEKFLEDYNWAGAVYINHTLAGDFEMTLTNAYKVPNSWIIDAVMCTVPSINQTRQFSTTLDAGWTYASPQNIDKDAQRYGHSVLRNRNAETGKLVDTDNSTNDFTPNATPSLLGK</sequence>
<evidence type="ECO:0000259" key="2">
    <source>
        <dbReference type="Pfam" id="PF13004"/>
    </source>
</evidence>
<evidence type="ECO:0000313" key="3">
    <source>
        <dbReference type="EMBL" id="MBO8455531.1"/>
    </source>
</evidence>
<dbReference type="InterPro" id="IPR024361">
    <property type="entry name" value="BACON"/>
</dbReference>
<reference evidence="3" key="1">
    <citation type="submission" date="2020-10" db="EMBL/GenBank/DDBJ databases">
        <authorList>
            <person name="Gilroy R."/>
        </authorList>
    </citation>
    <scope>NUCLEOTIDE SEQUENCE</scope>
    <source>
        <strain evidence="3">B1-3475</strain>
    </source>
</reference>
<dbReference type="Proteomes" id="UP000823617">
    <property type="component" value="Unassembled WGS sequence"/>
</dbReference>
<feature type="region of interest" description="Disordered" evidence="1">
    <location>
        <begin position="490"/>
        <end position="515"/>
    </location>
</feature>
<reference evidence="3" key="2">
    <citation type="journal article" date="2021" name="PeerJ">
        <title>Extensive microbial diversity within the chicken gut microbiome revealed by metagenomics and culture.</title>
        <authorList>
            <person name="Gilroy R."/>
            <person name="Ravi A."/>
            <person name="Getino M."/>
            <person name="Pursley I."/>
            <person name="Horton D.L."/>
            <person name="Alikhan N.F."/>
            <person name="Baker D."/>
            <person name="Gharbi K."/>
            <person name="Hall N."/>
            <person name="Watson M."/>
            <person name="Adriaenssens E.M."/>
            <person name="Foster-Nyarko E."/>
            <person name="Jarju S."/>
            <person name="Secka A."/>
            <person name="Antonio M."/>
            <person name="Oren A."/>
            <person name="Chaudhuri R.R."/>
            <person name="La Ragione R."/>
            <person name="Hildebrand F."/>
            <person name="Pallen M.J."/>
        </authorList>
    </citation>
    <scope>NUCLEOTIDE SEQUENCE</scope>
    <source>
        <strain evidence="3">B1-3475</strain>
    </source>
</reference>
<proteinExistence type="predicted"/>
<protein>
    <submittedName>
        <fullName evidence="3">DUF4876 domain-containing protein</fullName>
    </submittedName>
</protein>
<dbReference type="EMBL" id="JADIMK010000039">
    <property type="protein sequence ID" value="MBO8455531.1"/>
    <property type="molecule type" value="Genomic_DNA"/>
</dbReference>
<evidence type="ECO:0000256" key="1">
    <source>
        <dbReference type="SAM" id="MobiDB-lite"/>
    </source>
</evidence>
<evidence type="ECO:0000313" key="4">
    <source>
        <dbReference type="Proteomes" id="UP000823617"/>
    </source>
</evidence>
<name>A0A9D9HKK6_9BACT</name>
<gene>
    <name evidence="3" type="ORF">IAC08_03900</name>
</gene>
<comment type="caution">
    <text evidence="3">The sequence shown here is derived from an EMBL/GenBank/DDBJ whole genome shotgun (WGS) entry which is preliminary data.</text>
</comment>
<feature type="compositionally biased region" description="Polar residues" evidence="1">
    <location>
        <begin position="497"/>
        <end position="515"/>
    </location>
</feature>
<dbReference type="Pfam" id="PF16215">
    <property type="entry name" value="DUF4876"/>
    <property type="match status" value="1"/>
</dbReference>
<dbReference type="InterPro" id="IPR013783">
    <property type="entry name" value="Ig-like_fold"/>
</dbReference>
<accession>A0A9D9HKK6</accession>
<dbReference type="AlphaFoldDB" id="A0A9D9HKK6"/>